<reference evidence="2" key="1">
    <citation type="submission" date="2019-04" db="EMBL/GenBank/DDBJ databases">
        <authorList>
            <person name="Brambilla D."/>
        </authorList>
    </citation>
    <scope>NUCLEOTIDE SEQUENCE</scope>
    <source>
        <strain evidence="2">BAL1</strain>
    </source>
</reference>
<protein>
    <recommendedName>
        <fullName evidence="3">General secretion pathway protein M</fullName>
    </recommendedName>
</protein>
<accession>A0A486XXI6</accession>
<evidence type="ECO:0000256" key="1">
    <source>
        <dbReference type="SAM" id="Coils"/>
    </source>
</evidence>
<proteinExistence type="predicted"/>
<keyword evidence="1" id="KW-0175">Coiled coil</keyword>
<evidence type="ECO:0008006" key="3">
    <source>
        <dbReference type="Google" id="ProtNLM"/>
    </source>
</evidence>
<feature type="coiled-coil region" evidence="1">
    <location>
        <begin position="42"/>
        <end position="72"/>
    </location>
</feature>
<name>A0A486XXI6_9GAMM</name>
<dbReference type="EMBL" id="CAAJGR010000034">
    <property type="protein sequence ID" value="VHO06530.1"/>
    <property type="molecule type" value="Genomic_DNA"/>
</dbReference>
<evidence type="ECO:0000313" key="2">
    <source>
        <dbReference type="EMBL" id="VHO06530.1"/>
    </source>
</evidence>
<organism evidence="2">
    <name type="scientific">Rheinheimera sp. BAL341</name>
    <dbReference type="NCBI Taxonomy" id="1708203"/>
    <lineage>
        <taxon>Bacteria</taxon>
        <taxon>Pseudomonadati</taxon>
        <taxon>Pseudomonadota</taxon>
        <taxon>Gammaproteobacteria</taxon>
        <taxon>Chromatiales</taxon>
        <taxon>Chromatiaceae</taxon>
        <taxon>Rheinheimera</taxon>
    </lineage>
</organism>
<gene>
    <name evidence="2" type="ORF">BAL341_3544</name>
</gene>
<sequence>MKSQTKLLLLAGILALIQFILVPVFDYQTGQVERLEMITGQLYRAERLLNTADQTAQDLEQLNEQLVQAKAQFSISTKGAPVKLTLQSQLQEALKGYDVEVQLFDWLTESALDDNQLHTYQLNLILQGSPVNLMQAYQQVIAPAAYINPVEMYFSQRQARNETLGVMRLLINITLVNLPASEATDA</sequence>
<dbReference type="AlphaFoldDB" id="A0A486XXI6"/>